<dbReference type="EMBL" id="LWQT01000109">
    <property type="protein sequence ID" value="OAN44830.1"/>
    <property type="molecule type" value="Genomic_DNA"/>
</dbReference>
<sequence>MVGREGNDMARRLPLLLLLMMLPFSGRAAEASERAVVFSSVETAEQRAFVDAWLPLLSDETAEAWRSRLEQGQVRWAEIDIDRDGTPERFVMGTAPQDCDRYGCQTYLVRQSGERWWRVDSEHMSEADVAIPDARRGLYHSLRRGTFATFFTLDVGNDVVFRPLVNETERAFAFDWLTSNAKDDERPAFWRKAVDENRIRIATLDLNGDGAAERLLMIADPGWCGSAGCDTVILRPQQGQWVSMGRINMHDTVRVLEEKRNGWHRLNTGTDLLTFGRRGRITEITDLATGEVTR</sequence>
<evidence type="ECO:0000256" key="1">
    <source>
        <dbReference type="SAM" id="SignalP"/>
    </source>
</evidence>
<protein>
    <submittedName>
        <fullName evidence="2">Uncharacterized protein</fullName>
    </submittedName>
</protein>
<evidence type="ECO:0000313" key="3">
    <source>
        <dbReference type="Proteomes" id="UP000078428"/>
    </source>
</evidence>
<proteinExistence type="predicted"/>
<evidence type="ECO:0000313" key="2">
    <source>
        <dbReference type="EMBL" id="OAN44830.1"/>
    </source>
</evidence>
<organism evidence="2 3">
    <name type="scientific">Paramagnetospirillum marisnigri</name>
    <dbReference type="NCBI Taxonomy" id="1285242"/>
    <lineage>
        <taxon>Bacteria</taxon>
        <taxon>Pseudomonadati</taxon>
        <taxon>Pseudomonadota</taxon>
        <taxon>Alphaproteobacteria</taxon>
        <taxon>Rhodospirillales</taxon>
        <taxon>Magnetospirillaceae</taxon>
        <taxon>Paramagnetospirillum</taxon>
    </lineage>
</organism>
<keyword evidence="1" id="KW-0732">Signal</keyword>
<keyword evidence="3" id="KW-1185">Reference proteome</keyword>
<gene>
    <name evidence="2" type="ORF">A6A04_08445</name>
</gene>
<comment type="caution">
    <text evidence="2">The sequence shown here is derived from an EMBL/GenBank/DDBJ whole genome shotgun (WGS) entry which is preliminary data.</text>
</comment>
<dbReference type="STRING" id="1285242.A6A04_08445"/>
<feature type="chain" id="PRO_5008091764" evidence="1">
    <location>
        <begin position="29"/>
        <end position="294"/>
    </location>
</feature>
<accession>A0A178M7U2</accession>
<dbReference type="AlphaFoldDB" id="A0A178M7U2"/>
<reference evidence="2 3" key="1">
    <citation type="submission" date="2016-04" db="EMBL/GenBank/DDBJ databases">
        <title>Draft genome sequence of freshwater magnetotactic bacteria Magnetospirillum marisnigri SP-1 and Magnetospirillum moscoviense BB-1.</title>
        <authorList>
            <person name="Koziaeva V."/>
            <person name="Dziuba M.V."/>
            <person name="Ivanov T.M."/>
            <person name="Kuznetsov B."/>
            <person name="Grouzdev D.S."/>
        </authorList>
    </citation>
    <scope>NUCLEOTIDE SEQUENCE [LARGE SCALE GENOMIC DNA]</scope>
    <source>
        <strain evidence="2 3">SP-1</strain>
    </source>
</reference>
<name>A0A178M7U2_9PROT</name>
<feature type="signal peptide" evidence="1">
    <location>
        <begin position="1"/>
        <end position="28"/>
    </location>
</feature>
<dbReference type="Proteomes" id="UP000078428">
    <property type="component" value="Unassembled WGS sequence"/>
</dbReference>